<sequence>MSARKLFPLLKSGPHNKPSRMYEQWFTRESIFQVNKDGGTWRQCERSKVAMFISSIFNNFGAFYPRQPLLSAYSLRCIWFQEEVVAVDMEPTVVEMATMIEA</sequence>
<dbReference type="EMBL" id="CAKMRJ010001570">
    <property type="protein sequence ID" value="CAH1424388.1"/>
    <property type="molecule type" value="Genomic_DNA"/>
</dbReference>
<keyword evidence="2" id="KW-1185">Reference proteome</keyword>
<comment type="caution">
    <text evidence="1">The sequence shown here is derived from an EMBL/GenBank/DDBJ whole genome shotgun (WGS) entry which is preliminary data.</text>
</comment>
<dbReference type="Proteomes" id="UP001157418">
    <property type="component" value="Unassembled WGS sequence"/>
</dbReference>
<accession>A0AAU9M8N4</accession>
<evidence type="ECO:0000313" key="2">
    <source>
        <dbReference type="Proteomes" id="UP001157418"/>
    </source>
</evidence>
<gene>
    <name evidence="1" type="ORF">LVIROSA_LOCUS11597</name>
</gene>
<protein>
    <submittedName>
        <fullName evidence="1">Uncharacterized protein</fullName>
    </submittedName>
</protein>
<reference evidence="1 2" key="1">
    <citation type="submission" date="2022-01" db="EMBL/GenBank/DDBJ databases">
        <authorList>
            <person name="Xiong W."/>
            <person name="Schranz E."/>
        </authorList>
    </citation>
    <scope>NUCLEOTIDE SEQUENCE [LARGE SCALE GENOMIC DNA]</scope>
</reference>
<name>A0AAU9M8N4_9ASTR</name>
<dbReference type="AlphaFoldDB" id="A0AAU9M8N4"/>
<organism evidence="1 2">
    <name type="scientific">Lactuca virosa</name>
    <dbReference type="NCBI Taxonomy" id="75947"/>
    <lineage>
        <taxon>Eukaryota</taxon>
        <taxon>Viridiplantae</taxon>
        <taxon>Streptophyta</taxon>
        <taxon>Embryophyta</taxon>
        <taxon>Tracheophyta</taxon>
        <taxon>Spermatophyta</taxon>
        <taxon>Magnoliopsida</taxon>
        <taxon>eudicotyledons</taxon>
        <taxon>Gunneridae</taxon>
        <taxon>Pentapetalae</taxon>
        <taxon>asterids</taxon>
        <taxon>campanulids</taxon>
        <taxon>Asterales</taxon>
        <taxon>Asteraceae</taxon>
        <taxon>Cichorioideae</taxon>
        <taxon>Cichorieae</taxon>
        <taxon>Lactucinae</taxon>
        <taxon>Lactuca</taxon>
    </lineage>
</organism>
<proteinExistence type="predicted"/>
<evidence type="ECO:0000313" key="1">
    <source>
        <dbReference type="EMBL" id="CAH1424388.1"/>
    </source>
</evidence>